<dbReference type="InterPro" id="IPR036502">
    <property type="entry name" value="NiSOD_sf"/>
</dbReference>
<evidence type="ECO:0008006" key="2">
    <source>
        <dbReference type="Google" id="ProtNLM"/>
    </source>
</evidence>
<dbReference type="EMBL" id="UINC01005008">
    <property type="protein sequence ID" value="SVA18404.1"/>
    <property type="molecule type" value="Genomic_DNA"/>
</dbReference>
<sequence>MKLVNRAILLAFFITKGQLWAHCQVPCGIYDDALRIVQMREDFRTIQKAMDQIIHLKGKTSAQDMNQCIRWVHTKEEHAARIQETVSTYFLIQRIKAKTTAQGEAYDAYVQQTTNLHQVMVAAMKCKQTVAINYVQEGLILLDAFVTLYFDDHGQEHLKAISGKL</sequence>
<reference evidence="1" key="1">
    <citation type="submission" date="2018-05" db="EMBL/GenBank/DDBJ databases">
        <authorList>
            <person name="Lanie J.A."/>
            <person name="Ng W.-L."/>
            <person name="Kazmierczak K.M."/>
            <person name="Andrzejewski T.M."/>
            <person name="Davidsen T.M."/>
            <person name="Wayne K.J."/>
            <person name="Tettelin H."/>
            <person name="Glass J.I."/>
            <person name="Rusch D."/>
            <person name="Podicherti R."/>
            <person name="Tsui H.-C.T."/>
            <person name="Winkler M.E."/>
        </authorList>
    </citation>
    <scope>NUCLEOTIDE SEQUENCE</scope>
</reference>
<dbReference type="GO" id="GO:0016151">
    <property type="term" value="F:nickel cation binding"/>
    <property type="evidence" value="ECO:0007669"/>
    <property type="project" value="InterPro"/>
</dbReference>
<dbReference type="GO" id="GO:0004784">
    <property type="term" value="F:superoxide dismutase activity"/>
    <property type="evidence" value="ECO:0007669"/>
    <property type="project" value="InterPro"/>
</dbReference>
<proteinExistence type="predicted"/>
<dbReference type="Gene3D" id="1.20.120.400">
    <property type="entry name" value="Nickel-containing superoxide dismutase"/>
    <property type="match status" value="1"/>
</dbReference>
<gene>
    <name evidence="1" type="ORF">METZ01_LOCUS71258</name>
</gene>
<dbReference type="SUPFAM" id="SSF109770">
    <property type="entry name" value="Nickel-containing superoxide dismutase, NiSOD"/>
    <property type="match status" value="1"/>
</dbReference>
<evidence type="ECO:0000313" key="1">
    <source>
        <dbReference type="EMBL" id="SVA18404.1"/>
    </source>
</evidence>
<accession>A0A381TRF4</accession>
<dbReference type="InterPro" id="IPR014123">
    <property type="entry name" value="Superoxide_dismutase_Ni-type"/>
</dbReference>
<name>A0A381TRF4_9ZZZZ</name>
<protein>
    <recommendedName>
        <fullName evidence="2">Superoxide dismutase</fullName>
    </recommendedName>
</protein>
<organism evidence="1">
    <name type="scientific">marine metagenome</name>
    <dbReference type="NCBI Taxonomy" id="408172"/>
    <lineage>
        <taxon>unclassified sequences</taxon>
        <taxon>metagenomes</taxon>
        <taxon>ecological metagenomes</taxon>
    </lineage>
</organism>
<dbReference type="AlphaFoldDB" id="A0A381TRF4"/>
<dbReference type="Pfam" id="PF09055">
    <property type="entry name" value="Sod_Ni"/>
    <property type="match status" value="1"/>
</dbReference>